<dbReference type="GO" id="GO:0016020">
    <property type="term" value="C:membrane"/>
    <property type="evidence" value="ECO:0007669"/>
    <property type="project" value="TreeGrafter"/>
</dbReference>
<evidence type="ECO:0000313" key="11">
    <source>
        <dbReference type="Proteomes" id="UP000266492"/>
    </source>
</evidence>
<comment type="similarity">
    <text evidence="2">Belongs to the glycosyl hydrolase 20 family.</text>
</comment>
<sequence>MKGMLQFIVKWLFSSINRKYSSIESAAKWFPLSYIHFYLIIFIMRKTLFILLSIACICCFAQPVNIVPRPDFIEKYGGDNFVLNNHTKVVFNGEPSEKIADMFCTTLRNSYDLTMSKSKSLKKNSICFLYDKQYAKEGYELEIKEDQILVKGNSAGLFYGMQTLLQLIPATAQENIQIPPLLIRDKPKFEYRGAMLDVGRYFYSPEFIKKFIDFISAYKLNTFHWHLTEDAGWRIEIKKYPQLTQLGAWRRGTKIHRNPGSFDNLPNGGYYTQKEIKEIVAYAALRNVTIIPEINMPGHTLALLTAFPELSCTGGPFHVLEEWGVQKDVMCIGNEKLYGLVEDILSEVLELFPSKIIHIGGDEVPVERWKQCAKCQSLLKKEGLTREHELQGYFVRRIGKFLASKNRRMMGWDEVLECNVGKDVIIQSWRGEQGGIKAANIGHHVLMSPTSFMYLDYYQGNPATEPIGISDRCIIPLEKVYSYNPVNENIQTEFHKYILGVQGNFWCEFIHSEQKLEYMIFPRLFALAEIAWSESKDTYEGFCKRAFKQFDYLDRNRVNYRVPEPVILKEESTDGSNVLNFRMKYFVDGAEIYYTIDGRDPLLYGKRYEKESVSMNLKKGEKTLKCVVRMPSGKVSQTFITNYKII</sequence>
<dbReference type="AlphaFoldDB" id="A0A395VQW7"/>
<dbReference type="GO" id="GO:0030203">
    <property type="term" value="P:glycosaminoglycan metabolic process"/>
    <property type="evidence" value="ECO:0007669"/>
    <property type="project" value="TreeGrafter"/>
</dbReference>
<keyword evidence="4" id="KW-0378">Hydrolase</keyword>
<evidence type="ECO:0000259" key="7">
    <source>
        <dbReference type="Pfam" id="PF00728"/>
    </source>
</evidence>
<dbReference type="InterPro" id="IPR017853">
    <property type="entry name" value="GH"/>
</dbReference>
<name>A0A395VQW7_BACOV</name>
<dbReference type="InterPro" id="IPR015883">
    <property type="entry name" value="Glyco_hydro_20_cat"/>
</dbReference>
<dbReference type="PANTHER" id="PTHR22600:SF57">
    <property type="entry name" value="BETA-N-ACETYLHEXOSAMINIDASE"/>
    <property type="match status" value="1"/>
</dbReference>
<dbReference type="SUPFAM" id="SSF55545">
    <property type="entry name" value="beta-N-acetylhexosaminidase-like domain"/>
    <property type="match status" value="1"/>
</dbReference>
<comment type="caution">
    <text evidence="10">The sequence shown here is derived from an EMBL/GenBank/DDBJ whole genome shotgun (WGS) entry which is preliminary data.</text>
</comment>
<dbReference type="Gene3D" id="3.20.20.80">
    <property type="entry name" value="Glycosidases"/>
    <property type="match status" value="1"/>
</dbReference>
<evidence type="ECO:0000256" key="5">
    <source>
        <dbReference type="ARBA" id="ARBA00023295"/>
    </source>
</evidence>
<accession>A0A395VQW7</accession>
<dbReference type="SUPFAM" id="SSF51445">
    <property type="entry name" value="(Trans)glycosidases"/>
    <property type="match status" value="1"/>
</dbReference>
<feature type="active site" description="Proton donor" evidence="6">
    <location>
        <position position="363"/>
    </location>
</feature>
<evidence type="ECO:0000313" key="10">
    <source>
        <dbReference type="EMBL" id="RGS80372.1"/>
    </source>
</evidence>
<dbReference type="InterPro" id="IPR029018">
    <property type="entry name" value="Hex-like_dom2"/>
</dbReference>
<evidence type="ECO:0000256" key="2">
    <source>
        <dbReference type="ARBA" id="ARBA00006285"/>
    </source>
</evidence>
<evidence type="ECO:0000259" key="9">
    <source>
        <dbReference type="Pfam" id="PF13290"/>
    </source>
</evidence>
<evidence type="ECO:0000259" key="8">
    <source>
        <dbReference type="Pfam" id="PF02838"/>
    </source>
</evidence>
<evidence type="ECO:0000256" key="1">
    <source>
        <dbReference type="ARBA" id="ARBA00001231"/>
    </source>
</evidence>
<dbReference type="InterPro" id="IPR015882">
    <property type="entry name" value="HEX_bac_N"/>
</dbReference>
<protein>
    <recommendedName>
        <fullName evidence="3">beta-N-acetylhexosaminidase</fullName>
        <ecNumber evidence="3">3.2.1.52</ecNumber>
    </recommendedName>
</protein>
<dbReference type="Pfam" id="PF02838">
    <property type="entry name" value="Glyco_hydro_20b"/>
    <property type="match status" value="1"/>
</dbReference>
<dbReference type="Pfam" id="PF00728">
    <property type="entry name" value="Glyco_hydro_20"/>
    <property type="match status" value="1"/>
</dbReference>
<dbReference type="CDD" id="cd06563">
    <property type="entry name" value="GH20_chitobiase-like"/>
    <property type="match status" value="1"/>
</dbReference>
<dbReference type="EC" id="3.2.1.52" evidence="3"/>
<comment type="catalytic activity">
    <reaction evidence="1">
        <text>Hydrolysis of terminal non-reducing N-acetyl-D-hexosamine residues in N-acetyl-beta-D-hexosaminides.</text>
        <dbReference type="EC" id="3.2.1.52"/>
    </reaction>
</comment>
<gene>
    <name evidence="10" type="ORF">DWX70_21655</name>
</gene>
<dbReference type="GO" id="GO:0004563">
    <property type="term" value="F:beta-N-acetylhexosaminidase activity"/>
    <property type="evidence" value="ECO:0007669"/>
    <property type="project" value="UniProtKB-EC"/>
</dbReference>
<feature type="domain" description="Beta-hexosaminidase bacterial type N-terminal" evidence="8">
    <location>
        <begin position="65"/>
        <end position="185"/>
    </location>
</feature>
<dbReference type="Proteomes" id="UP000266492">
    <property type="component" value="Unassembled WGS sequence"/>
</dbReference>
<organism evidence="10 11">
    <name type="scientific">Bacteroides ovatus</name>
    <dbReference type="NCBI Taxonomy" id="28116"/>
    <lineage>
        <taxon>Bacteria</taxon>
        <taxon>Pseudomonadati</taxon>
        <taxon>Bacteroidota</taxon>
        <taxon>Bacteroidia</taxon>
        <taxon>Bacteroidales</taxon>
        <taxon>Bacteroidaceae</taxon>
        <taxon>Bacteroides</taxon>
    </lineage>
</organism>
<dbReference type="PRINTS" id="PR00738">
    <property type="entry name" value="GLHYDRLASE20"/>
</dbReference>
<feature type="domain" description="GH29D-like beta-sandwich" evidence="9">
    <location>
        <begin position="586"/>
        <end position="638"/>
    </location>
</feature>
<dbReference type="Pfam" id="PF13290">
    <property type="entry name" value="CHB_HEX_C_1"/>
    <property type="match status" value="1"/>
</dbReference>
<dbReference type="GO" id="GO:0005975">
    <property type="term" value="P:carbohydrate metabolic process"/>
    <property type="evidence" value="ECO:0007669"/>
    <property type="project" value="InterPro"/>
</dbReference>
<dbReference type="Gene3D" id="3.30.379.10">
    <property type="entry name" value="Chitobiase/beta-hexosaminidase domain 2-like"/>
    <property type="match status" value="1"/>
</dbReference>
<evidence type="ECO:0000256" key="4">
    <source>
        <dbReference type="ARBA" id="ARBA00022801"/>
    </source>
</evidence>
<feature type="domain" description="Glycoside hydrolase family 20 catalytic" evidence="7">
    <location>
        <begin position="189"/>
        <end position="534"/>
    </location>
</feature>
<evidence type="ECO:0000256" key="3">
    <source>
        <dbReference type="ARBA" id="ARBA00012663"/>
    </source>
</evidence>
<dbReference type="EMBL" id="QRVZ01000024">
    <property type="protein sequence ID" value="RGS80372.1"/>
    <property type="molecule type" value="Genomic_DNA"/>
</dbReference>
<keyword evidence="5" id="KW-0326">Glycosidase</keyword>
<dbReference type="PANTHER" id="PTHR22600">
    <property type="entry name" value="BETA-HEXOSAMINIDASE"/>
    <property type="match status" value="1"/>
</dbReference>
<proteinExistence type="inferred from homology"/>
<reference evidence="10 11" key="1">
    <citation type="submission" date="2018-08" db="EMBL/GenBank/DDBJ databases">
        <title>A genome reference for cultivated species of the human gut microbiota.</title>
        <authorList>
            <person name="Zou Y."/>
            <person name="Xue W."/>
            <person name="Luo G."/>
        </authorList>
    </citation>
    <scope>NUCLEOTIDE SEQUENCE [LARGE SCALE GENOMIC DNA]</scope>
    <source>
        <strain evidence="10 11">AF20-9LB</strain>
    </source>
</reference>
<evidence type="ECO:0000256" key="6">
    <source>
        <dbReference type="PIRSR" id="PIRSR625705-1"/>
    </source>
</evidence>
<dbReference type="InterPro" id="IPR059177">
    <property type="entry name" value="GH29D-like_dom"/>
</dbReference>
<dbReference type="InterPro" id="IPR025705">
    <property type="entry name" value="Beta_hexosaminidase_sua/sub"/>
</dbReference>